<organism evidence="1 2">
    <name type="scientific">Pleurodeles waltl</name>
    <name type="common">Iberian ribbed newt</name>
    <dbReference type="NCBI Taxonomy" id="8319"/>
    <lineage>
        <taxon>Eukaryota</taxon>
        <taxon>Metazoa</taxon>
        <taxon>Chordata</taxon>
        <taxon>Craniata</taxon>
        <taxon>Vertebrata</taxon>
        <taxon>Euteleostomi</taxon>
        <taxon>Amphibia</taxon>
        <taxon>Batrachia</taxon>
        <taxon>Caudata</taxon>
        <taxon>Salamandroidea</taxon>
        <taxon>Salamandridae</taxon>
        <taxon>Pleurodelinae</taxon>
        <taxon>Pleurodeles</taxon>
    </lineage>
</organism>
<evidence type="ECO:0000313" key="1">
    <source>
        <dbReference type="EMBL" id="KAJ1170114.1"/>
    </source>
</evidence>
<gene>
    <name evidence="1" type="ORF">NDU88_001995</name>
</gene>
<dbReference type="EMBL" id="JANPWB010000007">
    <property type="protein sequence ID" value="KAJ1170114.1"/>
    <property type="molecule type" value="Genomic_DNA"/>
</dbReference>
<sequence length="176" mass="19868">MIECWGPGLYCAQRTFGRSAQKPKELQKTRCTGVLSGTGRQALTSTKFGQRDLWTVRITSVHHLYFRDHARRQERSPRVPVIVAERCLQKQGSDSVTPQEIHSVFLVQNEDRQSSERAQPGNCCSCGLELKLQSHSSLLGYFVAVTEFLCSLRLIRLSEAEAGDAEESWRSLANRI</sequence>
<dbReference type="Proteomes" id="UP001066276">
    <property type="component" value="Chromosome 4_1"/>
</dbReference>
<name>A0AAV7T172_PLEWA</name>
<dbReference type="AlphaFoldDB" id="A0AAV7T172"/>
<comment type="caution">
    <text evidence="1">The sequence shown here is derived from an EMBL/GenBank/DDBJ whole genome shotgun (WGS) entry which is preliminary data.</text>
</comment>
<proteinExistence type="predicted"/>
<evidence type="ECO:0000313" key="2">
    <source>
        <dbReference type="Proteomes" id="UP001066276"/>
    </source>
</evidence>
<accession>A0AAV7T172</accession>
<keyword evidence="2" id="KW-1185">Reference proteome</keyword>
<protein>
    <submittedName>
        <fullName evidence="1">Uncharacterized protein</fullName>
    </submittedName>
</protein>
<reference evidence="1" key="1">
    <citation type="journal article" date="2022" name="bioRxiv">
        <title>Sequencing and chromosome-scale assembly of the giantPleurodeles waltlgenome.</title>
        <authorList>
            <person name="Brown T."/>
            <person name="Elewa A."/>
            <person name="Iarovenko S."/>
            <person name="Subramanian E."/>
            <person name="Araus A.J."/>
            <person name="Petzold A."/>
            <person name="Susuki M."/>
            <person name="Suzuki K.-i.T."/>
            <person name="Hayashi T."/>
            <person name="Toyoda A."/>
            <person name="Oliveira C."/>
            <person name="Osipova E."/>
            <person name="Leigh N.D."/>
            <person name="Simon A."/>
            <person name="Yun M.H."/>
        </authorList>
    </citation>
    <scope>NUCLEOTIDE SEQUENCE</scope>
    <source>
        <strain evidence="1">20211129_DDA</strain>
        <tissue evidence="1">Liver</tissue>
    </source>
</reference>